<proteinExistence type="predicted"/>
<evidence type="ECO:0000313" key="4">
    <source>
        <dbReference type="EMBL" id="KAK0660109.1"/>
    </source>
</evidence>
<feature type="region of interest" description="Disordered" evidence="2">
    <location>
        <begin position="73"/>
        <end position="139"/>
    </location>
</feature>
<keyword evidence="1" id="KW-0539">Nucleus</keyword>
<feature type="region of interest" description="Disordered" evidence="2">
    <location>
        <begin position="264"/>
        <end position="293"/>
    </location>
</feature>
<dbReference type="Pfam" id="PF00172">
    <property type="entry name" value="Zn_clus"/>
    <property type="match status" value="1"/>
</dbReference>
<feature type="region of interest" description="Disordered" evidence="2">
    <location>
        <begin position="194"/>
        <end position="249"/>
    </location>
</feature>
<dbReference type="InterPro" id="IPR036864">
    <property type="entry name" value="Zn2-C6_fun-type_DNA-bd_sf"/>
</dbReference>
<protein>
    <recommendedName>
        <fullName evidence="3">Zn(2)-C6 fungal-type domain-containing protein</fullName>
    </recommendedName>
</protein>
<comment type="caution">
    <text evidence="4">The sequence shown here is derived from an EMBL/GenBank/DDBJ whole genome shotgun (WGS) entry which is preliminary data.</text>
</comment>
<feature type="compositionally biased region" description="Gly residues" evidence="2">
    <location>
        <begin position="8"/>
        <end position="18"/>
    </location>
</feature>
<evidence type="ECO:0000259" key="3">
    <source>
        <dbReference type="PROSITE" id="PS50048"/>
    </source>
</evidence>
<keyword evidence="5" id="KW-1185">Reference proteome</keyword>
<evidence type="ECO:0000313" key="5">
    <source>
        <dbReference type="Proteomes" id="UP001174997"/>
    </source>
</evidence>
<feature type="region of interest" description="Disordered" evidence="2">
    <location>
        <begin position="1"/>
        <end position="33"/>
    </location>
</feature>
<dbReference type="InterPro" id="IPR001138">
    <property type="entry name" value="Zn2Cys6_DnaBD"/>
</dbReference>
<feature type="compositionally biased region" description="Polar residues" evidence="2">
    <location>
        <begin position="381"/>
        <end position="391"/>
    </location>
</feature>
<reference evidence="4" key="1">
    <citation type="submission" date="2023-06" db="EMBL/GenBank/DDBJ databases">
        <title>Genome-scale phylogeny and comparative genomics of the fungal order Sordariales.</title>
        <authorList>
            <consortium name="Lawrence Berkeley National Laboratory"/>
            <person name="Hensen N."/>
            <person name="Bonometti L."/>
            <person name="Westerberg I."/>
            <person name="Brannstrom I.O."/>
            <person name="Guillou S."/>
            <person name="Cros-Aarteil S."/>
            <person name="Calhoun S."/>
            <person name="Haridas S."/>
            <person name="Kuo A."/>
            <person name="Mondo S."/>
            <person name="Pangilinan J."/>
            <person name="Riley R."/>
            <person name="Labutti K."/>
            <person name="Andreopoulos B."/>
            <person name="Lipzen A."/>
            <person name="Chen C."/>
            <person name="Yanf M."/>
            <person name="Daum C."/>
            <person name="Ng V."/>
            <person name="Clum A."/>
            <person name="Steindorff A."/>
            <person name="Ohm R."/>
            <person name="Martin F."/>
            <person name="Silar P."/>
            <person name="Natvig D."/>
            <person name="Lalanne C."/>
            <person name="Gautier V."/>
            <person name="Ament-Velasquez S.L."/>
            <person name="Kruys A."/>
            <person name="Hutchinson M.I."/>
            <person name="Powell A.J."/>
            <person name="Barry K."/>
            <person name="Miller A.N."/>
            <person name="Grigoriev I.V."/>
            <person name="Debuchy R."/>
            <person name="Gladieux P."/>
            <person name="Thoren M.H."/>
            <person name="Johannesson H."/>
        </authorList>
    </citation>
    <scope>NUCLEOTIDE SEQUENCE</scope>
    <source>
        <strain evidence="4">CBS 307.81</strain>
    </source>
</reference>
<feature type="domain" description="Zn(2)-C6 fungal-type" evidence="3">
    <location>
        <begin position="41"/>
        <end position="72"/>
    </location>
</feature>
<dbReference type="Proteomes" id="UP001174997">
    <property type="component" value="Unassembled WGS sequence"/>
</dbReference>
<feature type="compositionally biased region" description="Low complexity" evidence="2">
    <location>
        <begin position="86"/>
        <end position="96"/>
    </location>
</feature>
<dbReference type="EMBL" id="JAULSY010000171">
    <property type="protein sequence ID" value="KAK0660109.1"/>
    <property type="molecule type" value="Genomic_DNA"/>
</dbReference>
<organism evidence="4 5">
    <name type="scientific">Cercophora samala</name>
    <dbReference type="NCBI Taxonomy" id="330535"/>
    <lineage>
        <taxon>Eukaryota</taxon>
        <taxon>Fungi</taxon>
        <taxon>Dikarya</taxon>
        <taxon>Ascomycota</taxon>
        <taxon>Pezizomycotina</taxon>
        <taxon>Sordariomycetes</taxon>
        <taxon>Sordariomycetidae</taxon>
        <taxon>Sordariales</taxon>
        <taxon>Lasiosphaeriaceae</taxon>
        <taxon>Cercophora</taxon>
    </lineage>
</organism>
<accession>A0AA40D4M4</accession>
<dbReference type="GO" id="GO:0000981">
    <property type="term" value="F:DNA-binding transcription factor activity, RNA polymerase II-specific"/>
    <property type="evidence" value="ECO:0007669"/>
    <property type="project" value="InterPro"/>
</dbReference>
<feature type="region of interest" description="Disordered" evidence="2">
    <location>
        <begin position="381"/>
        <end position="417"/>
    </location>
</feature>
<dbReference type="SMART" id="SM00066">
    <property type="entry name" value="GAL4"/>
    <property type="match status" value="1"/>
</dbReference>
<feature type="compositionally biased region" description="Pro residues" evidence="2">
    <location>
        <begin position="284"/>
        <end position="293"/>
    </location>
</feature>
<dbReference type="CDD" id="cd00067">
    <property type="entry name" value="GAL4"/>
    <property type="match status" value="1"/>
</dbReference>
<name>A0AA40D4M4_9PEZI</name>
<dbReference type="PROSITE" id="PS50048">
    <property type="entry name" value="ZN2_CY6_FUNGAL_2"/>
    <property type="match status" value="1"/>
</dbReference>
<dbReference type="AlphaFoldDB" id="A0AA40D4M4"/>
<evidence type="ECO:0000256" key="2">
    <source>
        <dbReference type="SAM" id="MobiDB-lite"/>
    </source>
</evidence>
<feature type="compositionally biased region" description="Polar residues" evidence="2">
    <location>
        <begin position="218"/>
        <end position="232"/>
    </location>
</feature>
<dbReference type="Gene3D" id="4.10.240.10">
    <property type="entry name" value="Zn(2)-C6 fungal-type DNA-binding domain"/>
    <property type="match status" value="1"/>
</dbReference>
<dbReference type="GO" id="GO:0008270">
    <property type="term" value="F:zinc ion binding"/>
    <property type="evidence" value="ECO:0007669"/>
    <property type="project" value="InterPro"/>
</dbReference>
<feature type="compositionally biased region" description="Low complexity" evidence="2">
    <location>
        <begin position="204"/>
        <end position="217"/>
    </location>
</feature>
<evidence type="ECO:0000256" key="1">
    <source>
        <dbReference type="ARBA" id="ARBA00023242"/>
    </source>
</evidence>
<feature type="compositionally biased region" description="Low complexity" evidence="2">
    <location>
        <begin position="392"/>
        <end position="408"/>
    </location>
</feature>
<sequence length="527" mass="56521">MFITLRSSGGGQAEGGGMEVVRRNSGPGVVKDRTRPMRRPACVACQTKKLRCTGSNPRNCDRCRARMVECVLPTSNGGRDKPRTNSSHSPQPTSSSGRPWQDVGNASPQRGDPPAGEGPNGIGPGCSKPTQQASLTAPRAQVGADPLVVDHDFFDCEFALVDPVDQAWAAGLTTAGNMAVDLIDGLDMDMDDFGRHSASGEVRSSISSSTNSGSNGTRQPNKSHQDSYNNNLDFYLSGEGPIPHAQPRPINHTAAQELPSMLALDTAPPLSPSQPWTLSGVQHPPNPNRPGSPPCSCLTDLVRVVQQLDDDEFHITTMSLDQVLRLQKWLVFQCCKPFDCPKCLDLSTIHTMRLILCDRLTEMFECIHLRIKRAGAILANNGSDTSSSQATPSPLADSSSSAQSHSSLGGAPQPQLTAAVGSGPLPAQLFCSSSGRAANTAACNPLMFSDEFRNQYSDEEQVHMIRVLLRLQSRNFQMLLARVERTGQVAASPARQTKVKSMMVRLAKATADIEGALRLVFQGLSIG</sequence>
<gene>
    <name evidence="4" type="ORF">QBC41DRAFT_331165</name>
</gene>
<dbReference type="SUPFAM" id="SSF57701">
    <property type="entry name" value="Zn2/Cys6 DNA-binding domain"/>
    <property type="match status" value="1"/>
</dbReference>